<gene>
    <name evidence="1" type="ORF">L6452_16068</name>
</gene>
<accession>A0ACB9BZK5</accession>
<evidence type="ECO:0000313" key="2">
    <source>
        <dbReference type="Proteomes" id="UP001055879"/>
    </source>
</evidence>
<comment type="caution">
    <text evidence="1">The sequence shown here is derived from an EMBL/GenBank/DDBJ whole genome shotgun (WGS) entry which is preliminary data.</text>
</comment>
<evidence type="ECO:0000313" key="1">
    <source>
        <dbReference type="EMBL" id="KAI3727454.1"/>
    </source>
</evidence>
<keyword evidence="2" id="KW-1185">Reference proteome</keyword>
<reference evidence="1 2" key="2">
    <citation type="journal article" date="2022" name="Mol. Ecol. Resour.">
        <title>The genomes of chicory, endive, great burdock and yacon provide insights into Asteraceae paleo-polyploidization history and plant inulin production.</title>
        <authorList>
            <person name="Fan W."/>
            <person name="Wang S."/>
            <person name="Wang H."/>
            <person name="Wang A."/>
            <person name="Jiang F."/>
            <person name="Liu H."/>
            <person name="Zhao H."/>
            <person name="Xu D."/>
            <person name="Zhang Y."/>
        </authorList>
    </citation>
    <scope>NUCLEOTIDE SEQUENCE [LARGE SCALE GENOMIC DNA]</scope>
    <source>
        <strain evidence="2">cv. Niubang</strain>
    </source>
</reference>
<proteinExistence type="predicted"/>
<reference evidence="2" key="1">
    <citation type="journal article" date="2022" name="Mol. Ecol. Resour.">
        <title>The genomes of chicory, endive, great burdock and yacon provide insights into Asteraceae palaeo-polyploidization history and plant inulin production.</title>
        <authorList>
            <person name="Fan W."/>
            <person name="Wang S."/>
            <person name="Wang H."/>
            <person name="Wang A."/>
            <person name="Jiang F."/>
            <person name="Liu H."/>
            <person name="Zhao H."/>
            <person name="Xu D."/>
            <person name="Zhang Y."/>
        </authorList>
    </citation>
    <scope>NUCLEOTIDE SEQUENCE [LARGE SCALE GENOMIC DNA]</scope>
    <source>
        <strain evidence="2">cv. Niubang</strain>
    </source>
</reference>
<sequence>MDPNLKQDDGKDHVIHAQKAMAPNKPRDNYSGFSASFDYEESHITFTSQSQEAQISGGELDSVVLGKNCNFSEERVDRICGDVNQEAENSAFELSKKELGDDLSTSKVECEDTGFTQNFSASKTSDLTKKSSSSEASSIKNKETSVDNPIGSDIRVETLTYNAEKPSVLSNVESLDKPSIEASIPVTESTSMYEDSLATPPVAGFVNVQAAEDDNTEAEILATPESNIRSPSKVSDVQSRVEETENADVRDSQQATSDAFEVSVGSDPSEMCKGSSIINLGANLTSKCSLAKFHAGSIINKDLVVCSKTPKAQSGDFNKDKNLSTKLSGSVQVNDEIRSSEQSGICMDEDVTFNEGGDVRLSSDSSDMDIEIVGALDQKKVESTLSAEDCKKPFVMAQGSEDDMTILAEPGAAVESDSVSSPDTPDGVHLLSGSIATDYIATKSPIDGLSSVHHDNEKKKEAGFLGDGSSGDESPKVASMIDCASEERLSVVEKRASSDHDGNIVHGMAGHCAPPIENIKAIMSERTQEPNPDDLGCSTTSMMSFLPFDSSGKVGDSVEAGGLEDPKESMSGYHRAAPLSLAVNLSAEQQISTDVVLPSECDGNHKRHDEDSSASVDKPRSVSLSNTNNTELPRSAKVTHEMAEVTEDMKGKMQSVSSDIDIGREKSFSFEIGTIAGLEQTGKGRQAFPAIQACNMSTNKEGSSINSSSSILDPRKPDEVCLAIPQNPASATIQVGAKGNSERKTRRKSVGKESAKNGNRLKETTPRQSGKVEKSSAMLTSSATGHAIQFEELKPQEKIECSIIKPSGILPIPTSNLPDLNTSTAIFQQPFTDNQQVQLRAQILVYGSLISGSPPEEPHMIAAFGQSDGGRETWEGAWHACLERVHGKKSQANNPSTLMQSRSDLKDVGQRTPDPGVKHSSFPSKVLSSPIGGASNKGTPSPVVNPLIPLSSPLWNISTPSCVGFPSGGMPRSALHDYRQSFSPLHPYQAPAVQNSSGHNPPWLSQGPFAGQWVASSPVSAFNAGARFSALPITEAVKLTPVKISGGPGIKHTYSMPVVHSAGPSVFSGASSLSDAKKNTVSSGQASSDSKSRKRKKVTASVADQTSVPRQALLASVTAPPVAPLHQVTHTEGYNRVPLLAENQTASIMAPVVSSIFSTSVTVSTPASVKSKSSPGRLLSVLSTHEHPRFRDSKVENVGISEETLNKVVECKLQAEDAGVHAAVAAAKTCQSSDSKTIKKKKVTTSLAVNQASVPRQATGASVTGSVIGYLPHLFRTEGHSQILLLAPNQTDSVTAPVVCSPFPTSVAMSTPLSISKSSPGRFPAVYPASTHGYPKPEYQNMEKAIAAEETLSKVQESKLQAENAALLAAAEVSRCQGVWSRLEKQRRSGVVSDDEANLMSSTVSVAAATIAKMAAAAAKIASDVAEQARLMADEVFLSSKTENFDQSSNMSHPNVIKDAPASILKCVDKSNHPNSIISAAREAARRRIQAASAASKHAENLDAIIKAAELAAEAVSQAGKIVAMGDLSDFRELVEAGPEGYLKNVEAAPNMCTKESHTLKRGLALQEPPVHLAANQMMVIDGLSDSIEKDTRIPRAHKGTNLSKAAGVAPETDTGSLHADVSQDMSQSTSGAWEEHNIKEGCLVEVYKEDDKYEGAWLTAKVLSLKDEKALLCYSEIQSSDEGSEKLKEWVPLEVEGNKIPRVRIAHPMTLMGFEGTRKRRRTAVTDYSWSNGDRVDVRMQDCWREGVVMEPNKIDLTSISVQFPAQGETLVVRSWHVRPTLIWKDKKWIEWSSLKGGCASEGETPKEKRMKLGSPVKDKGKDKSPKNVDLVESGRHEELGTLPLSAQESSFNVGKSTRDESKLRTMSGLQKEGARVIFGVPKPGKKQKFMDVSKHYVADGSKKNNTANDPIKFARYLKPQAPGAHGWKLNSRNDVRENQVAETKSRLKSRKPPVPSFRTLTQKDNNAKSTTRDSEMTDKSEDIVSDAENQTEFGSSSNTVDVSKGPLHAPKKAFSFTSIPKSEHLNKGKLVPAEGKTAKVEVKDKTVPEVIEPRRSNRRIQPTSRLLEGLQSSLTISKIPSVSHASQRSHNKVTYRGNSSNDG</sequence>
<protein>
    <submittedName>
        <fullName evidence="1">Uncharacterized protein</fullName>
    </submittedName>
</protein>
<dbReference type="EMBL" id="CM042051">
    <property type="protein sequence ID" value="KAI3727454.1"/>
    <property type="molecule type" value="Genomic_DNA"/>
</dbReference>
<name>A0ACB9BZK5_ARCLA</name>
<dbReference type="Proteomes" id="UP001055879">
    <property type="component" value="Linkage Group LG05"/>
</dbReference>
<organism evidence="1 2">
    <name type="scientific">Arctium lappa</name>
    <name type="common">Greater burdock</name>
    <name type="synonym">Lappa major</name>
    <dbReference type="NCBI Taxonomy" id="4217"/>
    <lineage>
        <taxon>Eukaryota</taxon>
        <taxon>Viridiplantae</taxon>
        <taxon>Streptophyta</taxon>
        <taxon>Embryophyta</taxon>
        <taxon>Tracheophyta</taxon>
        <taxon>Spermatophyta</taxon>
        <taxon>Magnoliopsida</taxon>
        <taxon>eudicotyledons</taxon>
        <taxon>Gunneridae</taxon>
        <taxon>Pentapetalae</taxon>
        <taxon>asterids</taxon>
        <taxon>campanulids</taxon>
        <taxon>Asterales</taxon>
        <taxon>Asteraceae</taxon>
        <taxon>Carduoideae</taxon>
        <taxon>Cardueae</taxon>
        <taxon>Arctiinae</taxon>
        <taxon>Arctium</taxon>
    </lineage>
</organism>